<gene>
    <name evidence="2" type="ORF">QCA50_014635</name>
</gene>
<keyword evidence="3" id="KW-1185">Reference proteome</keyword>
<name>A0AAW0FUB2_9APHY</name>
<proteinExistence type="predicted"/>
<dbReference type="AlphaFoldDB" id="A0AAW0FUB2"/>
<evidence type="ECO:0000313" key="3">
    <source>
        <dbReference type="Proteomes" id="UP001385951"/>
    </source>
</evidence>
<comment type="caution">
    <text evidence="2">The sequence shown here is derived from an EMBL/GenBank/DDBJ whole genome shotgun (WGS) entry which is preliminary data.</text>
</comment>
<accession>A0AAW0FUB2</accession>
<evidence type="ECO:0000313" key="2">
    <source>
        <dbReference type="EMBL" id="KAK7682430.1"/>
    </source>
</evidence>
<dbReference type="EMBL" id="JASBNA010000036">
    <property type="protein sequence ID" value="KAK7682430.1"/>
    <property type="molecule type" value="Genomic_DNA"/>
</dbReference>
<evidence type="ECO:0000256" key="1">
    <source>
        <dbReference type="SAM" id="MobiDB-lite"/>
    </source>
</evidence>
<sequence length="117" mass="12477">MPPLPSFPSTNAPDAPYQTAPIDGSAGDEYLRLTNDIRQEIEVIEAEGKHLLDAFNGLKLSTLVKEERDPGAPTVSSDDRLCAGSGSSRMDIGLRSIRLILTGTHQSNSGRSSAVPE</sequence>
<protein>
    <submittedName>
        <fullName evidence="2">Uncharacterized protein</fullName>
    </submittedName>
</protein>
<reference evidence="2 3" key="1">
    <citation type="submission" date="2022-09" db="EMBL/GenBank/DDBJ databases">
        <authorList>
            <person name="Palmer J.M."/>
        </authorList>
    </citation>
    <scope>NUCLEOTIDE SEQUENCE [LARGE SCALE GENOMIC DNA]</scope>
    <source>
        <strain evidence="2 3">DSM 7382</strain>
    </source>
</reference>
<dbReference type="Proteomes" id="UP001385951">
    <property type="component" value="Unassembled WGS sequence"/>
</dbReference>
<organism evidence="2 3">
    <name type="scientific">Cerrena zonata</name>
    <dbReference type="NCBI Taxonomy" id="2478898"/>
    <lineage>
        <taxon>Eukaryota</taxon>
        <taxon>Fungi</taxon>
        <taxon>Dikarya</taxon>
        <taxon>Basidiomycota</taxon>
        <taxon>Agaricomycotina</taxon>
        <taxon>Agaricomycetes</taxon>
        <taxon>Polyporales</taxon>
        <taxon>Cerrenaceae</taxon>
        <taxon>Cerrena</taxon>
    </lineage>
</organism>
<feature type="region of interest" description="Disordered" evidence="1">
    <location>
        <begin position="1"/>
        <end position="26"/>
    </location>
</feature>